<organism evidence="2 3">
    <name type="scientific">Pontibacter rugosus</name>
    <dbReference type="NCBI Taxonomy" id="1745966"/>
    <lineage>
        <taxon>Bacteria</taxon>
        <taxon>Pseudomonadati</taxon>
        <taxon>Bacteroidota</taxon>
        <taxon>Cytophagia</taxon>
        <taxon>Cytophagales</taxon>
        <taxon>Hymenobacteraceae</taxon>
        <taxon>Pontibacter</taxon>
    </lineage>
</organism>
<sequence>MKRIPTSPPVIPPLAPSASRPMWSVMIPVYNCSEFLVHTLKSVLAENVPASQMQIEVIDDASTDADVEKLVLELGEGRVNYYRQPQNVGSLRNFETCLNRAKGHLVHILHGDDRVRPGYYTTMQQLFKDFPEAGAAFCRHFNINEHNDIISKHVKDDDSQWEILDNWLLRISEKQQIQYATITVKREVYEKLGGFYGITYGEDWEMWVRIAKHYPVAFTSRVLAEYRKHSASISGVKFYTGEYLEDVNKLFQMIQKHLPPEHRKRVLKRAQKNFANYGMRIAHVLWEKTGNKQYAEANLTKALRMYVDTRIFLKAVRLWAKIALHDLKIRPHLPAESTAKNTDSNI</sequence>
<evidence type="ECO:0000259" key="1">
    <source>
        <dbReference type="Pfam" id="PF00535"/>
    </source>
</evidence>
<dbReference type="Pfam" id="PF00535">
    <property type="entry name" value="Glycos_transf_2"/>
    <property type="match status" value="1"/>
</dbReference>
<comment type="caution">
    <text evidence="2">The sequence shown here is derived from an EMBL/GenBank/DDBJ whole genome shotgun (WGS) entry which is preliminary data.</text>
</comment>
<gene>
    <name evidence="2" type="ORF">ACFQ2O_17855</name>
</gene>
<dbReference type="InterPro" id="IPR029044">
    <property type="entry name" value="Nucleotide-diphossugar_trans"/>
</dbReference>
<name>A0ABW3SVT6_9BACT</name>
<dbReference type="PANTHER" id="PTHR22916">
    <property type="entry name" value="GLYCOSYLTRANSFERASE"/>
    <property type="match status" value="1"/>
</dbReference>
<dbReference type="PANTHER" id="PTHR22916:SF3">
    <property type="entry name" value="UDP-GLCNAC:BETAGAL BETA-1,3-N-ACETYLGLUCOSAMINYLTRANSFERASE-LIKE PROTEIN 1"/>
    <property type="match status" value="1"/>
</dbReference>
<proteinExistence type="predicted"/>
<dbReference type="InterPro" id="IPR001173">
    <property type="entry name" value="Glyco_trans_2-like"/>
</dbReference>
<keyword evidence="3" id="KW-1185">Reference proteome</keyword>
<feature type="domain" description="Glycosyltransferase 2-like" evidence="1">
    <location>
        <begin position="24"/>
        <end position="149"/>
    </location>
</feature>
<dbReference type="Proteomes" id="UP001597094">
    <property type="component" value="Unassembled WGS sequence"/>
</dbReference>
<dbReference type="Gene3D" id="3.90.550.10">
    <property type="entry name" value="Spore Coat Polysaccharide Biosynthesis Protein SpsA, Chain A"/>
    <property type="match status" value="1"/>
</dbReference>
<accession>A0ABW3SVT6</accession>
<evidence type="ECO:0000313" key="2">
    <source>
        <dbReference type="EMBL" id="MFD1188081.1"/>
    </source>
</evidence>
<protein>
    <submittedName>
        <fullName evidence="2">Glycosyltransferase family 2 protein</fullName>
    </submittedName>
</protein>
<dbReference type="EMBL" id="JBHTLD010000211">
    <property type="protein sequence ID" value="MFD1188081.1"/>
    <property type="molecule type" value="Genomic_DNA"/>
</dbReference>
<dbReference type="RefSeq" id="WP_377530995.1">
    <property type="nucleotide sequence ID" value="NZ_JBHTLD010000211.1"/>
</dbReference>
<dbReference type="SUPFAM" id="SSF53448">
    <property type="entry name" value="Nucleotide-diphospho-sugar transferases"/>
    <property type="match status" value="1"/>
</dbReference>
<evidence type="ECO:0000313" key="3">
    <source>
        <dbReference type="Proteomes" id="UP001597094"/>
    </source>
</evidence>
<reference evidence="3" key="1">
    <citation type="journal article" date="2019" name="Int. J. Syst. Evol. Microbiol.">
        <title>The Global Catalogue of Microorganisms (GCM) 10K type strain sequencing project: providing services to taxonomists for standard genome sequencing and annotation.</title>
        <authorList>
            <consortium name="The Broad Institute Genomics Platform"/>
            <consortium name="The Broad Institute Genome Sequencing Center for Infectious Disease"/>
            <person name="Wu L."/>
            <person name="Ma J."/>
        </authorList>
    </citation>
    <scope>NUCLEOTIDE SEQUENCE [LARGE SCALE GENOMIC DNA]</scope>
    <source>
        <strain evidence="3">JCM 31319</strain>
    </source>
</reference>